<name>A0A6J4Q0I8_9PSEU</name>
<reference evidence="1" key="1">
    <citation type="submission" date="2020-02" db="EMBL/GenBank/DDBJ databases">
        <authorList>
            <person name="Meier V. D."/>
        </authorList>
    </citation>
    <scope>NUCLEOTIDE SEQUENCE</scope>
    <source>
        <strain evidence="1">AVDCRST_MAG66</strain>
    </source>
</reference>
<dbReference type="AlphaFoldDB" id="A0A6J4Q0I8"/>
<protein>
    <submittedName>
        <fullName evidence="1">Uncharacterized protein</fullName>
    </submittedName>
</protein>
<accession>A0A6J4Q0I8</accession>
<evidence type="ECO:0000313" key="1">
    <source>
        <dbReference type="EMBL" id="CAA9424825.1"/>
    </source>
</evidence>
<proteinExistence type="predicted"/>
<organism evidence="1">
    <name type="scientific">uncultured Pseudonocardia sp</name>
    <dbReference type="NCBI Taxonomy" id="211455"/>
    <lineage>
        <taxon>Bacteria</taxon>
        <taxon>Bacillati</taxon>
        <taxon>Actinomycetota</taxon>
        <taxon>Actinomycetes</taxon>
        <taxon>Pseudonocardiales</taxon>
        <taxon>Pseudonocardiaceae</taxon>
        <taxon>Pseudonocardia</taxon>
        <taxon>environmental samples</taxon>
    </lineage>
</organism>
<gene>
    <name evidence="1" type="ORF">AVDCRST_MAG66-2866</name>
</gene>
<feature type="non-terminal residue" evidence="1">
    <location>
        <position position="1"/>
    </location>
</feature>
<dbReference type="EMBL" id="CADCUS010000424">
    <property type="protein sequence ID" value="CAA9424825.1"/>
    <property type="molecule type" value="Genomic_DNA"/>
</dbReference>
<sequence>PCTAVRWSAFPAAVRPPGLDPRPFPAPVDPDAGFRVGCDFVSDAVATVVTWAPDGPPAGEPVAFGGRPGWQDRREGVCASALELATGRAGAITVGRAADVDPCAVNRAVLDALAPIVP</sequence>